<evidence type="ECO:0000313" key="1">
    <source>
        <dbReference type="EMBL" id="VAW63366.1"/>
    </source>
</evidence>
<dbReference type="InterPro" id="IPR050708">
    <property type="entry name" value="T6SS_VgrG/RHS"/>
</dbReference>
<gene>
    <name evidence="1" type="ORF">MNBD_GAMMA10-578</name>
</gene>
<feature type="non-terminal residue" evidence="1">
    <location>
        <position position="1"/>
    </location>
</feature>
<protein>
    <submittedName>
        <fullName evidence="1">Rhs-family protein</fullName>
    </submittedName>
</protein>
<sequence>EEIENNLRFQGQYFDEETGLHYNRHRYYNPGTGQFISQDPIGLLGGVNNYQYAPNPVGWIDPLGLCKDKDEKRDIVYFSKDDIKHNVYYGGAQYQFYVDNNGPLDLASTTIDVDEEELQFYISNIFNYGILMKGEGLSITDEILSQSIDIYTDTYGKPPEFLNGSIIKSNLSNYQKEYSSIKYSDPAISDEDASNEAIRKTSFGRSRVELGYDDISVNNELFGDVIVDKKQLYNVPTKVFIKARKNKSPNEDKS</sequence>
<reference evidence="1" key="1">
    <citation type="submission" date="2018-06" db="EMBL/GenBank/DDBJ databases">
        <authorList>
            <person name="Zhirakovskaya E."/>
        </authorList>
    </citation>
    <scope>NUCLEOTIDE SEQUENCE</scope>
</reference>
<dbReference type="PRINTS" id="PR00394">
    <property type="entry name" value="RHSPROTEIN"/>
</dbReference>
<name>A0A3B0Y4P2_9ZZZZ</name>
<dbReference type="PANTHER" id="PTHR32305:SF15">
    <property type="entry name" value="PROTEIN RHSA-RELATED"/>
    <property type="match status" value="1"/>
</dbReference>
<dbReference type="PANTHER" id="PTHR32305">
    <property type="match status" value="1"/>
</dbReference>
<dbReference type="Gene3D" id="2.180.10.10">
    <property type="entry name" value="RHS repeat-associated core"/>
    <property type="match status" value="1"/>
</dbReference>
<dbReference type="InterPro" id="IPR022385">
    <property type="entry name" value="Rhs_assc_core"/>
</dbReference>
<dbReference type="EMBL" id="UOFJ01000098">
    <property type="protein sequence ID" value="VAW63366.1"/>
    <property type="molecule type" value="Genomic_DNA"/>
</dbReference>
<organism evidence="1">
    <name type="scientific">hydrothermal vent metagenome</name>
    <dbReference type="NCBI Taxonomy" id="652676"/>
    <lineage>
        <taxon>unclassified sequences</taxon>
        <taxon>metagenomes</taxon>
        <taxon>ecological metagenomes</taxon>
    </lineage>
</organism>
<accession>A0A3B0Y4P2</accession>
<dbReference type="NCBIfam" id="TIGR03696">
    <property type="entry name" value="Rhs_assc_core"/>
    <property type="match status" value="1"/>
</dbReference>
<proteinExistence type="predicted"/>
<dbReference type="AlphaFoldDB" id="A0A3B0Y4P2"/>